<keyword evidence="1" id="KW-0732">Signal</keyword>
<feature type="chain" id="PRO_5013095321" evidence="1">
    <location>
        <begin position="31"/>
        <end position="212"/>
    </location>
</feature>
<name>A0A1X6NLR4_PORUM</name>
<evidence type="ECO:0000313" key="2">
    <source>
        <dbReference type="EMBL" id="OSX69554.1"/>
    </source>
</evidence>
<dbReference type="AlphaFoldDB" id="A0A1X6NLR4"/>
<reference evidence="2 3" key="1">
    <citation type="submission" date="2017-03" db="EMBL/GenBank/DDBJ databases">
        <title>WGS assembly of Porphyra umbilicalis.</title>
        <authorList>
            <person name="Brawley S.H."/>
            <person name="Blouin N.A."/>
            <person name="Ficko-Blean E."/>
            <person name="Wheeler G.L."/>
            <person name="Lohr M."/>
            <person name="Goodson H.V."/>
            <person name="Jenkins J.W."/>
            <person name="Blaby-Haas C.E."/>
            <person name="Helliwell K.E."/>
            <person name="Chan C."/>
            <person name="Marriage T."/>
            <person name="Bhattacharya D."/>
            <person name="Klein A.S."/>
            <person name="Badis Y."/>
            <person name="Brodie J."/>
            <person name="Cao Y."/>
            <person name="Collen J."/>
            <person name="Dittami S.M."/>
            <person name="Gachon C.M."/>
            <person name="Green B.R."/>
            <person name="Karpowicz S."/>
            <person name="Kim J.W."/>
            <person name="Kudahl U."/>
            <person name="Lin S."/>
            <person name="Michel G."/>
            <person name="Mittag M."/>
            <person name="Olson B.J."/>
            <person name="Pangilinan J."/>
            <person name="Peng Y."/>
            <person name="Qiu H."/>
            <person name="Shu S."/>
            <person name="Singer J.T."/>
            <person name="Smith A.G."/>
            <person name="Sprecher B.N."/>
            <person name="Wagner V."/>
            <person name="Wang W."/>
            <person name="Wang Z.-Y."/>
            <person name="Yan J."/>
            <person name="Yarish C."/>
            <person name="Zoeuner-Riek S."/>
            <person name="Zhuang Y."/>
            <person name="Zou Y."/>
            <person name="Lindquist E.A."/>
            <person name="Grimwood J."/>
            <person name="Barry K."/>
            <person name="Rokhsar D.S."/>
            <person name="Schmutz J."/>
            <person name="Stiller J.W."/>
            <person name="Grossman A.R."/>
            <person name="Prochnik S.E."/>
        </authorList>
    </citation>
    <scope>NUCLEOTIDE SEQUENCE [LARGE SCALE GENOMIC DNA]</scope>
    <source>
        <strain evidence="2">4086291</strain>
    </source>
</reference>
<dbReference type="OrthoDB" id="2342176at2759"/>
<accession>A0A1X6NLR4</accession>
<sequence>MASPRHWGAPAVAVVLVVAAALTANAGVDAHSSCINPLEYTWSNACRRGGVNGNIKWCSGPCPRDPVRKNYHIQTYRRGQWFPFDYYRNNHSGGFMRLSLVPMKHRFSHKAHDRNAFLWTCWDVGLRDCPRRTPHDCGTDRKGKRYRQWVRMPNVFPDGDYMLGYAWYGGGWRQGDYWSCARIRIRGGKLDKWHQPAFKTSGSRGGRCYSSS</sequence>
<protein>
    <submittedName>
        <fullName evidence="2">Uncharacterized protein</fullName>
    </submittedName>
</protein>
<evidence type="ECO:0000256" key="1">
    <source>
        <dbReference type="SAM" id="SignalP"/>
    </source>
</evidence>
<dbReference type="Proteomes" id="UP000218209">
    <property type="component" value="Unassembled WGS sequence"/>
</dbReference>
<organism evidence="2 3">
    <name type="scientific">Porphyra umbilicalis</name>
    <name type="common">Purple laver</name>
    <name type="synonym">Red alga</name>
    <dbReference type="NCBI Taxonomy" id="2786"/>
    <lineage>
        <taxon>Eukaryota</taxon>
        <taxon>Rhodophyta</taxon>
        <taxon>Bangiophyceae</taxon>
        <taxon>Bangiales</taxon>
        <taxon>Bangiaceae</taxon>
        <taxon>Porphyra</taxon>
    </lineage>
</organism>
<feature type="non-terminal residue" evidence="2">
    <location>
        <position position="212"/>
    </location>
</feature>
<evidence type="ECO:0000313" key="3">
    <source>
        <dbReference type="Proteomes" id="UP000218209"/>
    </source>
</evidence>
<gene>
    <name evidence="2" type="ORF">BU14_1399s0002</name>
</gene>
<dbReference type="EMBL" id="KV919497">
    <property type="protein sequence ID" value="OSX69554.1"/>
    <property type="molecule type" value="Genomic_DNA"/>
</dbReference>
<feature type="signal peptide" evidence="1">
    <location>
        <begin position="1"/>
        <end position="30"/>
    </location>
</feature>
<proteinExistence type="predicted"/>
<keyword evidence="3" id="KW-1185">Reference proteome</keyword>